<feature type="domain" description="DUF4806" evidence="1">
    <location>
        <begin position="225"/>
        <end position="294"/>
    </location>
</feature>
<name>A0A2S2PHG5_SCHGA</name>
<reference evidence="2" key="1">
    <citation type="submission" date="2018-04" db="EMBL/GenBank/DDBJ databases">
        <title>Transcriptome of Schizaphis graminum biotype I.</title>
        <authorList>
            <person name="Scully E.D."/>
            <person name="Geib S.M."/>
            <person name="Palmer N.A."/>
            <person name="Koch K."/>
            <person name="Bradshaw J."/>
            <person name="Heng-Moss T."/>
            <person name="Sarath G."/>
        </authorList>
    </citation>
    <scope>NUCLEOTIDE SEQUENCE</scope>
</reference>
<sequence length="336" mass="38543">MWISRWPKTGNISKMISEHAEYGNDWPTYPVKIVSQYYDNYKEATTKERQIFISASASESEHTVRVIPKSPVLQKKRTYYKTFQDDSDSSISSATLTPIKVKKSVQDKPATETVLDDETVVSRPFNTSRSNYFQTDNEMFQSITSALNCVNGILEEPITETLSLETNSHVMPLNKMQNEQNHQNIVEQIATILAYVKRIDKKLESLMEDSVSLNKNNDNSIVSLFPITSVEALQNIETKLLDATFEKQMINFVTQIGGLNAVNFTKRVFARVFTNQLATQYSWTGFRNNNPLKQLQLIAIIKDVCLRTFTVTDMEFESNVKNWFKNGSLRLSREKK</sequence>
<dbReference type="Pfam" id="PF16064">
    <property type="entry name" value="DUF4806"/>
    <property type="match status" value="1"/>
</dbReference>
<evidence type="ECO:0000259" key="1">
    <source>
        <dbReference type="Pfam" id="PF16064"/>
    </source>
</evidence>
<dbReference type="InterPro" id="IPR032071">
    <property type="entry name" value="DUF4806"/>
</dbReference>
<accession>A0A2S2PHG5</accession>
<dbReference type="AlphaFoldDB" id="A0A2S2PHG5"/>
<evidence type="ECO:0000313" key="2">
    <source>
        <dbReference type="EMBL" id="MBY28844.1"/>
    </source>
</evidence>
<protein>
    <recommendedName>
        <fullName evidence="1">DUF4806 domain-containing protein</fullName>
    </recommendedName>
</protein>
<proteinExistence type="predicted"/>
<dbReference type="PANTHER" id="PTHR34153:SF2">
    <property type="entry name" value="SI:CH211-262H13.3-RELATED"/>
    <property type="match status" value="1"/>
</dbReference>
<gene>
    <name evidence="2" type="ORF">g.4012</name>
</gene>
<organism evidence="2">
    <name type="scientific">Schizaphis graminum</name>
    <name type="common">Green bug aphid</name>
    <dbReference type="NCBI Taxonomy" id="13262"/>
    <lineage>
        <taxon>Eukaryota</taxon>
        <taxon>Metazoa</taxon>
        <taxon>Ecdysozoa</taxon>
        <taxon>Arthropoda</taxon>
        <taxon>Hexapoda</taxon>
        <taxon>Insecta</taxon>
        <taxon>Pterygota</taxon>
        <taxon>Neoptera</taxon>
        <taxon>Paraneoptera</taxon>
        <taxon>Hemiptera</taxon>
        <taxon>Sternorrhyncha</taxon>
        <taxon>Aphidomorpha</taxon>
        <taxon>Aphidoidea</taxon>
        <taxon>Aphididae</taxon>
        <taxon>Aphidini</taxon>
        <taxon>Schizaphis</taxon>
    </lineage>
</organism>
<dbReference type="PANTHER" id="PTHR34153">
    <property type="entry name" value="SI:CH211-262H13.3-RELATED-RELATED"/>
    <property type="match status" value="1"/>
</dbReference>
<dbReference type="EMBL" id="GGMR01016225">
    <property type="protein sequence ID" value="MBY28844.1"/>
    <property type="molecule type" value="Transcribed_RNA"/>
</dbReference>